<dbReference type="PANTHER" id="PTHR36115">
    <property type="entry name" value="PROLINE-RICH ANTIGEN HOMOLOG-RELATED"/>
    <property type="match status" value="1"/>
</dbReference>
<protein>
    <recommendedName>
        <fullName evidence="7">RDD domain-containing protein</fullName>
    </recommendedName>
</protein>
<dbReference type="InterPro" id="IPR010432">
    <property type="entry name" value="RDD"/>
</dbReference>
<evidence type="ECO:0000259" key="7">
    <source>
        <dbReference type="Pfam" id="PF06271"/>
    </source>
</evidence>
<evidence type="ECO:0000256" key="4">
    <source>
        <dbReference type="ARBA" id="ARBA00022989"/>
    </source>
</evidence>
<accession>A0A2A5JTP8</accession>
<feature type="transmembrane region" description="Helical" evidence="6">
    <location>
        <begin position="98"/>
        <end position="116"/>
    </location>
</feature>
<evidence type="ECO:0000256" key="2">
    <source>
        <dbReference type="ARBA" id="ARBA00022475"/>
    </source>
</evidence>
<evidence type="ECO:0000256" key="5">
    <source>
        <dbReference type="ARBA" id="ARBA00023136"/>
    </source>
</evidence>
<evidence type="ECO:0000313" key="8">
    <source>
        <dbReference type="EMBL" id="PCK32852.1"/>
    </source>
</evidence>
<evidence type="ECO:0000256" key="3">
    <source>
        <dbReference type="ARBA" id="ARBA00022692"/>
    </source>
</evidence>
<feature type="transmembrane region" description="Helical" evidence="6">
    <location>
        <begin position="71"/>
        <end position="92"/>
    </location>
</feature>
<evidence type="ECO:0000256" key="1">
    <source>
        <dbReference type="ARBA" id="ARBA00004651"/>
    </source>
</evidence>
<evidence type="ECO:0000256" key="6">
    <source>
        <dbReference type="SAM" id="Phobius"/>
    </source>
</evidence>
<organism evidence="8 9">
    <name type="scientific">Pseudoalteromonas piscicida</name>
    <dbReference type="NCBI Taxonomy" id="43662"/>
    <lineage>
        <taxon>Bacteria</taxon>
        <taxon>Pseudomonadati</taxon>
        <taxon>Pseudomonadota</taxon>
        <taxon>Gammaproteobacteria</taxon>
        <taxon>Alteromonadales</taxon>
        <taxon>Pseudoalteromonadaceae</taxon>
        <taxon>Pseudoalteromonas</taxon>
    </lineage>
</organism>
<dbReference type="InterPro" id="IPR051791">
    <property type="entry name" value="Pra-immunoreactive"/>
</dbReference>
<keyword evidence="9" id="KW-1185">Reference proteome</keyword>
<sequence length="226" mass="26272">MFEVPPFSEYSYEELLEAKKHIDRDRYPERYETVVTLLNNKFNSYDRQSETSTEVHIEPCKYATFWRRVGAIFIDALILSAVFSIESLIFGFNYHGGNLLLSTLAWIQMSLYNLFMHGRYGQTFGKVVTRIKVVDHDTEQKINIKQSLRRESVGLVLYMLLWALFMVLSIELFINDTVPTIVLYLLSGIEAVLLFWFLAELVSVLSNHKSRALHDYIGKTVVVRVD</sequence>
<dbReference type="EMBL" id="NKHF01000023">
    <property type="protein sequence ID" value="PCK32852.1"/>
    <property type="molecule type" value="Genomic_DNA"/>
</dbReference>
<name>A0A2A5JTP8_PSEO7</name>
<proteinExistence type="predicted"/>
<dbReference type="RefSeq" id="WP_099640922.1">
    <property type="nucleotide sequence ID" value="NZ_NKHF01000023.1"/>
</dbReference>
<dbReference type="Pfam" id="PF06271">
    <property type="entry name" value="RDD"/>
    <property type="match status" value="1"/>
</dbReference>
<gene>
    <name evidence="8" type="ORF">CEX98_04475</name>
</gene>
<keyword evidence="4 6" id="KW-1133">Transmembrane helix</keyword>
<evidence type="ECO:0000313" key="9">
    <source>
        <dbReference type="Proteomes" id="UP000228621"/>
    </source>
</evidence>
<feature type="transmembrane region" description="Helical" evidence="6">
    <location>
        <begin position="155"/>
        <end position="175"/>
    </location>
</feature>
<comment type="caution">
    <text evidence="8">The sequence shown here is derived from an EMBL/GenBank/DDBJ whole genome shotgun (WGS) entry which is preliminary data.</text>
</comment>
<dbReference type="OrthoDB" id="8612316at2"/>
<dbReference type="PANTHER" id="PTHR36115:SF4">
    <property type="entry name" value="MEMBRANE PROTEIN"/>
    <property type="match status" value="1"/>
</dbReference>
<comment type="subcellular location">
    <subcellularLocation>
        <location evidence="1">Cell membrane</location>
        <topology evidence="1">Multi-pass membrane protein</topology>
    </subcellularLocation>
</comment>
<reference evidence="9" key="1">
    <citation type="journal article" date="2019" name="Genome Announc.">
        <title>Draft Genome Sequence of Pseudoalteromonas piscicida Strain 36Y ROTHPW, an Hypersaline Seawater Isolate from the South Coast of Sonora, Mexico.</title>
        <authorList>
            <person name="Sanchez-Diaz R."/>
            <person name="Molina-Garza Z.J."/>
            <person name="Cruz-Suarez L.E."/>
            <person name="Selvin J."/>
            <person name="Kiran G.S."/>
            <person name="Ibarra-Gamez J.C."/>
            <person name="Gomez-Gil B."/>
            <person name="Galaviz-Silva L."/>
        </authorList>
    </citation>
    <scope>NUCLEOTIDE SEQUENCE [LARGE SCALE GENOMIC DNA]</scope>
    <source>
        <strain evidence="9">36Y_RITHPW</strain>
    </source>
</reference>
<feature type="transmembrane region" description="Helical" evidence="6">
    <location>
        <begin position="181"/>
        <end position="205"/>
    </location>
</feature>
<keyword evidence="2" id="KW-1003">Cell membrane</keyword>
<keyword evidence="5 6" id="KW-0472">Membrane</keyword>
<dbReference type="GO" id="GO:0005886">
    <property type="term" value="C:plasma membrane"/>
    <property type="evidence" value="ECO:0007669"/>
    <property type="project" value="UniProtKB-SubCell"/>
</dbReference>
<keyword evidence="3 6" id="KW-0812">Transmembrane</keyword>
<feature type="domain" description="RDD" evidence="7">
    <location>
        <begin position="62"/>
        <end position="218"/>
    </location>
</feature>
<dbReference type="Proteomes" id="UP000228621">
    <property type="component" value="Unassembled WGS sequence"/>
</dbReference>
<dbReference type="AlphaFoldDB" id="A0A2A5JTP8"/>